<keyword evidence="2" id="KW-1185">Reference proteome</keyword>
<dbReference type="EMBL" id="CAKXAJ010025326">
    <property type="protein sequence ID" value="CAH2238188.1"/>
    <property type="molecule type" value="Genomic_DNA"/>
</dbReference>
<gene>
    <name evidence="1" type="primary">jg13022</name>
    <name evidence="1" type="ORF">PAEG_LOCUS15328</name>
</gene>
<dbReference type="Proteomes" id="UP000838756">
    <property type="component" value="Unassembled WGS sequence"/>
</dbReference>
<organism evidence="1 2">
    <name type="scientific">Pararge aegeria aegeria</name>
    <dbReference type="NCBI Taxonomy" id="348720"/>
    <lineage>
        <taxon>Eukaryota</taxon>
        <taxon>Metazoa</taxon>
        <taxon>Ecdysozoa</taxon>
        <taxon>Arthropoda</taxon>
        <taxon>Hexapoda</taxon>
        <taxon>Insecta</taxon>
        <taxon>Pterygota</taxon>
        <taxon>Neoptera</taxon>
        <taxon>Endopterygota</taxon>
        <taxon>Lepidoptera</taxon>
        <taxon>Glossata</taxon>
        <taxon>Ditrysia</taxon>
        <taxon>Papilionoidea</taxon>
        <taxon>Nymphalidae</taxon>
        <taxon>Satyrinae</taxon>
        <taxon>Satyrini</taxon>
        <taxon>Parargina</taxon>
        <taxon>Pararge</taxon>
    </lineage>
</organism>
<accession>A0A8S4RLL2</accession>
<evidence type="ECO:0000313" key="1">
    <source>
        <dbReference type="EMBL" id="CAH2238188.1"/>
    </source>
</evidence>
<dbReference type="AlphaFoldDB" id="A0A8S4RLL2"/>
<proteinExistence type="predicted"/>
<name>A0A8S4RLL2_9NEOP</name>
<evidence type="ECO:0000313" key="2">
    <source>
        <dbReference type="Proteomes" id="UP000838756"/>
    </source>
</evidence>
<protein>
    <submittedName>
        <fullName evidence="1">Jg13022 protein</fullName>
    </submittedName>
</protein>
<reference evidence="1" key="1">
    <citation type="submission" date="2022-03" db="EMBL/GenBank/DDBJ databases">
        <authorList>
            <person name="Lindestad O."/>
        </authorList>
    </citation>
    <scope>NUCLEOTIDE SEQUENCE</scope>
</reference>
<comment type="caution">
    <text evidence="1">The sequence shown here is derived from an EMBL/GenBank/DDBJ whole genome shotgun (WGS) entry which is preliminary data.</text>
</comment>
<sequence length="70" mass="7591">MGTCNRRSLPPFIHILCGYYFHVFASALRVVKAVGEDKLVAFPRGYNSLLPMLAVLEVLGQGAHECQAGG</sequence>